<keyword evidence="3" id="KW-1185">Reference proteome</keyword>
<feature type="region of interest" description="Disordered" evidence="1">
    <location>
        <begin position="56"/>
        <end position="101"/>
    </location>
</feature>
<dbReference type="AlphaFoldDB" id="A0A5P9CRJ1"/>
<feature type="compositionally biased region" description="Basic residues" evidence="1">
    <location>
        <begin position="72"/>
        <end position="94"/>
    </location>
</feature>
<proteinExistence type="predicted"/>
<dbReference type="KEGG" id="vaq:FIV01_20705"/>
<geneLocation type="plasmid" evidence="3">
    <name>pthaf100_b</name>
</geneLocation>
<sequence>MSDLNELETRILRDIYRRKLARLGVSNKTIDRLFERYDFSRLKWLIEWLRATPEATKEVSDLPRPATSSRGGRVKSRRPKPAHRSLSLRRKRSKVDKALQE</sequence>
<evidence type="ECO:0000313" key="2">
    <source>
        <dbReference type="EMBL" id="QFT28826.1"/>
    </source>
</evidence>
<reference evidence="2 3" key="1">
    <citation type="submission" date="2019-10" db="EMBL/GenBank/DDBJ databases">
        <title>Complete genome sequence of Vibrio sp. strain THAF100, isolated from non-filtered water from the water column of tank 6 of a marine aquarium containing stony-coral fragments. Water maintained at 26 degree C.</title>
        <authorList>
            <person name="Ruckert C."/>
            <person name="Franco A."/>
            <person name="Kalinowski J."/>
            <person name="Glaeser S."/>
        </authorList>
    </citation>
    <scope>NUCLEOTIDE SEQUENCE [LARGE SCALE GENOMIC DNA]</scope>
    <source>
        <strain evidence="2 3">THAF100</strain>
        <plasmid evidence="3">pthaf100_b</plasmid>
    </source>
</reference>
<keyword evidence="2" id="KW-0614">Plasmid</keyword>
<dbReference type="Proteomes" id="UP000326936">
    <property type="component" value="Plasmid pTHAF100_b"/>
</dbReference>
<evidence type="ECO:0000313" key="3">
    <source>
        <dbReference type="Proteomes" id="UP000326936"/>
    </source>
</evidence>
<dbReference type="EMBL" id="CP045352">
    <property type="protein sequence ID" value="QFT28826.1"/>
    <property type="molecule type" value="Genomic_DNA"/>
</dbReference>
<accession>A0A5P9CRJ1</accession>
<dbReference type="RefSeq" id="WP_152432840.1">
    <property type="nucleotide sequence ID" value="NZ_CBCSDK010000028.1"/>
</dbReference>
<evidence type="ECO:0000256" key="1">
    <source>
        <dbReference type="SAM" id="MobiDB-lite"/>
    </source>
</evidence>
<gene>
    <name evidence="2" type="ORF">FIV01_20705</name>
</gene>
<name>A0A5P9CRJ1_9VIBR</name>
<organism evidence="2 3">
    <name type="scientific">Vibrio aquimaris</name>
    <dbReference type="NCBI Taxonomy" id="2587862"/>
    <lineage>
        <taxon>Bacteria</taxon>
        <taxon>Pseudomonadati</taxon>
        <taxon>Pseudomonadota</taxon>
        <taxon>Gammaproteobacteria</taxon>
        <taxon>Vibrionales</taxon>
        <taxon>Vibrionaceae</taxon>
        <taxon>Vibrio</taxon>
    </lineage>
</organism>
<protein>
    <submittedName>
        <fullName evidence="2">Uncharacterized protein</fullName>
    </submittedName>
</protein>